<dbReference type="InterPro" id="IPR037198">
    <property type="entry name" value="MutL_C_sf"/>
</dbReference>
<feature type="compositionally biased region" description="Polar residues" evidence="4">
    <location>
        <begin position="383"/>
        <end position="394"/>
    </location>
</feature>
<dbReference type="InterPro" id="IPR014762">
    <property type="entry name" value="DNA_mismatch_repair_CS"/>
</dbReference>
<dbReference type="GO" id="GO:0030983">
    <property type="term" value="F:mismatched DNA binding"/>
    <property type="evidence" value="ECO:0007669"/>
    <property type="project" value="InterPro"/>
</dbReference>
<dbReference type="Gene3D" id="3.30.1370.100">
    <property type="entry name" value="MutL, C-terminal domain, regulatory subdomain"/>
    <property type="match status" value="1"/>
</dbReference>
<organism evidence="7 8">
    <name type="scientific">Rickenella mellea</name>
    <dbReference type="NCBI Taxonomy" id="50990"/>
    <lineage>
        <taxon>Eukaryota</taxon>
        <taxon>Fungi</taxon>
        <taxon>Dikarya</taxon>
        <taxon>Basidiomycota</taxon>
        <taxon>Agaricomycotina</taxon>
        <taxon>Agaricomycetes</taxon>
        <taxon>Hymenochaetales</taxon>
        <taxon>Rickenellaceae</taxon>
        <taxon>Rickenella</taxon>
    </lineage>
</organism>
<feature type="domain" description="MutL C-terminal dimerisation" evidence="5">
    <location>
        <begin position="839"/>
        <end position="1004"/>
    </location>
</feature>
<dbReference type="FunFam" id="3.30.565.10:FF:000014">
    <property type="entry name" value="Mismatch repair endonuclease pms1, putative"/>
    <property type="match status" value="1"/>
</dbReference>
<dbReference type="GO" id="GO:0016887">
    <property type="term" value="F:ATP hydrolysis activity"/>
    <property type="evidence" value="ECO:0007669"/>
    <property type="project" value="InterPro"/>
</dbReference>
<evidence type="ECO:0000259" key="5">
    <source>
        <dbReference type="SMART" id="SM00853"/>
    </source>
</evidence>
<name>A0A4Y7PS50_9AGAM</name>
<keyword evidence="2" id="KW-0227">DNA damage</keyword>
<dbReference type="SUPFAM" id="SSF54211">
    <property type="entry name" value="Ribosomal protein S5 domain 2-like"/>
    <property type="match status" value="1"/>
</dbReference>
<dbReference type="FunFam" id="3.30.1370.100:FF:000001">
    <property type="entry name" value="Mismatch repair endonuclease pms1, putative"/>
    <property type="match status" value="1"/>
</dbReference>
<dbReference type="SUPFAM" id="SSF118116">
    <property type="entry name" value="DNA mismatch repair protein MutL"/>
    <property type="match status" value="1"/>
</dbReference>
<dbReference type="CDD" id="cd03484">
    <property type="entry name" value="MutL_Trans_hPMS_2_like"/>
    <property type="match status" value="1"/>
</dbReference>
<dbReference type="OrthoDB" id="10263226at2759"/>
<dbReference type="InterPro" id="IPR013507">
    <property type="entry name" value="DNA_mismatch_S5_2-like"/>
</dbReference>
<sequence>MIKSIDATSIHRITSGQVVVDLQTAVKELVENSLDAGATNIEVRLKEYGLTSIEVIDSGSGISPDDYDKVGLKHHTSKLQTFEDLSIVRTFGFRGEALSSLCALSERVVITTATSAEAPMGTVLELDHFGKVKSRSSKVARQRGTTVTIEGLFKPLPVRRKEYERNSKLQLGKALNLLSAYALVPCAQENKGVRLSVYHQPDGGKKTLQIRTDGTATVRASISSLWGPKQLENLVELDLHLDVSPEKTTLKRLQSVDTDTSTKVHVRGLISKFYPGRGRTGTDRQYFFINGRPCNPSKIQKAFNEVYRTFNANQSPFIVADFILPTNACDINVSPDKRTIFLHSENNLVAALKEGLEDAFSSSRSTYAVQGTSTQSQQPTQSMAAKQNAKSGGQATELHEDVGTADQLASISPSLHGPPADAEELRQTTESQRLPLFLDEPTSSEDSFILNSDRLPSSDNREQNDGLASSHPMDKSTEVVLPLPGPSMQTQRLATENAGPSSLQPAVQRQPSPNRPPLQADLVDKRNEVHDNGGTPSVSPPPPQTRTVDRSHPILRRQSTPRSVQLVLDTSQASWNLRKASSDREEPPTKKTKTDTLSKGGSARERLRTQLIGFARAGSQVSVGSGVEDRVKEEGDEGEDVDMLESGEEDDAVIQERDVLVEEDEMEADEITVKQEDDLAVIPFRRDAGVRSPPGPPPEKSPAKQSTVKSEVIDMDLDDAVISAEREANLRALSRTPEDSSSVSSSSVHHEVIRTANGDQNDITLTFDTARVSGLWRHVLDSRQAAASKTSAQSASNGDNTHLSAAGIEASLANPDAQESAEQELSRVIHKEDFMNMQILGQFNLGFIIARKHTESQNEAGERGSGVYAGMDDLFIIDQHAADEKYNFETLQQTTKIESQRLYQPRPLELTAADELLAAENIDILRSNGFEIATDESADHGQGGRVKLVAQPVSGNTNFDLNDLEELLQLMRDQATGKMVRCSKARAMFAMRACRKSVMVGAALTHGQMTSIVRHMATMDQPWNCPHGRPTMRHLFNIADTSQSVESRTIDWSSL</sequence>
<feature type="region of interest" description="Disordered" evidence="4">
    <location>
        <begin position="367"/>
        <end position="397"/>
    </location>
</feature>
<dbReference type="PANTHER" id="PTHR10073">
    <property type="entry name" value="DNA MISMATCH REPAIR PROTEIN MLH, PMS, MUTL"/>
    <property type="match status" value="1"/>
</dbReference>
<feature type="region of interest" description="Disordered" evidence="4">
    <location>
        <begin position="687"/>
        <end position="710"/>
    </location>
</feature>
<dbReference type="STRING" id="50990.A0A4Y7PS50"/>
<reference evidence="7 8" key="1">
    <citation type="submission" date="2018-06" db="EMBL/GenBank/DDBJ databases">
        <title>A transcriptomic atlas of mushroom development highlights an independent origin of complex multicellularity.</title>
        <authorList>
            <consortium name="DOE Joint Genome Institute"/>
            <person name="Krizsan K."/>
            <person name="Almasi E."/>
            <person name="Merenyi Z."/>
            <person name="Sahu N."/>
            <person name="Viragh M."/>
            <person name="Koszo T."/>
            <person name="Mondo S."/>
            <person name="Kiss B."/>
            <person name="Balint B."/>
            <person name="Kues U."/>
            <person name="Barry K."/>
            <person name="Hegedus J.C."/>
            <person name="Henrissat B."/>
            <person name="Johnson J."/>
            <person name="Lipzen A."/>
            <person name="Ohm R."/>
            <person name="Nagy I."/>
            <person name="Pangilinan J."/>
            <person name="Yan J."/>
            <person name="Xiong Y."/>
            <person name="Grigoriev I.V."/>
            <person name="Hibbett D.S."/>
            <person name="Nagy L.G."/>
        </authorList>
    </citation>
    <scope>NUCLEOTIDE SEQUENCE [LARGE SCALE GENOMIC DNA]</scope>
    <source>
        <strain evidence="7 8">SZMC22713</strain>
    </source>
</reference>
<evidence type="ECO:0000256" key="4">
    <source>
        <dbReference type="SAM" id="MobiDB-lite"/>
    </source>
</evidence>
<dbReference type="SUPFAM" id="SSF55874">
    <property type="entry name" value="ATPase domain of HSP90 chaperone/DNA topoisomerase II/histidine kinase"/>
    <property type="match status" value="1"/>
</dbReference>
<dbReference type="Pfam" id="PF13589">
    <property type="entry name" value="HATPase_c_3"/>
    <property type="match status" value="1"/>
</dbReference>
<dbReference type="GO" id="GO:0140664">
    <property type="term" value="F:ATP-dependent DNA damage sensor activity"/>
    <property type="evidence" value="ECO:0007669"/>
    <property type="project" value="InterPro"/>
</dbReference>
<dbReference type="GO" id="GO:0005524">
    <property type="term" value="F:ATP binding"/>
    <property type="evidence" value="ECO:0007669"/>
    <property type="project" value="InterPro"/>
</dbReference>
<dbReference type="InterPro" id="IPR020568">
    <property type="entry name" value="Ribosomal_Su5_D2-typ_SF"/>
</dbReference>
<dbReference type="InterPro" id="IPR014790">
    <property type="entry name" value="MutL_C"/>
</dbReference>
<evidence type="ECO:0000313" key="7">
    <source>
        <dbReference type="EMBL" id="TDL18204.1"/>
    </source>
</evidence>
<comment type="similarity">
    <text evidence="1">Belongs to the DNA mismatch repair MutL/HexB family.</text>
</comment>
<dbReference type="VEuPathDB" id="FungiDB:BD410DRAFT_793518"/>
<feature type="compositionally biased region" description="Low complexity" evidence="4">
    <location>
        <begin position="370"/>
        <end position="382"/>
    </location>
</feature>
<dbReference type="Pfam" id="PF08676">
    <property type="entry name" value="MutL_C"/>
    <property type="match status" value="1"/>
</dbReference>
<dbReference type="SMART" id="SM01340">
    <property type="entry name" value="DNA_mis_repair"/>
    <property type="match status" value="1"/>
</dbReference>
<dbReference type="InterPro" id="IPR014721">
    <property type="entry name" value="Ribsml_uS5_D2-typ_fold_subgr"/>
</dbReference>
<feature type="compositionally biased region" description="Polar residues" evidence="4">
    <location>
        <begin position="557"/>
        <end position="575"/>
    </location>
</feature>
<dbReference type="Gene3D" id="3.30.1540.20">
    <property type="entry name" value="MutL, C-terminal domain, dimerisation subdomain"/>
    <property type="match status" value="1"/>
</dbReference>
<feature type="compositionally biased region" description="Polar residues" evidence="4">
    <location>
        <begin position="444"/>
        <end position="458"/>
    </location>
</feature>
<dbReference type="PANTHER" id="PTHR10073:SF52">
    <property type="entry name" value="MISMATCH REPAIR ENDONUCLEASE PMS2"/>
    <property type="match status" value="1"/>
</dbReference>
<dbReference type="PROSITE" id="PS00058">
    <property type="entry name" value="DNA_MISMATCH_REPAIR_1"/>
    <property type="match status" value="1"/>
</dbReference>
<feature type="compositionally biased region" description="Basic and acidic residues" evidence="4">
    <location>
        <begin position="522"/>
        <end position="531"/>
    </location>
</feature>
<dbReference type="NCBIfam" id="TIGR00585">
    <property type="entry name" value="mutl"/>
    <property type="match status" value="1"/>
</dbReference>
<feature type="domain" description="DNA mismatch repair protein S5" evidence="6">
    <location>
        <begin position="222"/>
        <end position="361"/>
    </location>
</feature>
<proteinExistence type="inferred from homology"/>
<dbReference type="Proteomes" id="UP000294933">
    <property type="component" value="Unassembled WGS sequence"/>
</dbReference>
<dbReference type="Gene3D" id="3.30.230.10">
    <property type="match status" value="1"/>
</dbReference>
<dbReference type="InterPro" id="IPR042120">
    <property type="entry name" value="MutL_C_dimsub"/>
</dbReference>
<protein>
    <recommendedName>
        <fullName evidence="3">DNA mismatch repair protein PMS1</fullName>
    </recommendedName>
</protein>
<dbReference type="GO" id="GO:0000710">
    <property type="term" value="P:meiotic mismatch repair"/>
    <property type="evidence" value="ECO:0007669"/>
    <property type="project" value="UniProtKB-ARBA"/>
</dbReference>
<dbReference type="InterPro" id="IPR042121">
    <property type="entry name" value="MutL_C_regsub"/>
</dbReference>
<evidence type="ECO:0000256" key="1">
    <source>
        <dbReference type="ARBA" id="ARBA00006082"/>
    </source>
</evidence>
<dbReference type="InterPro" id="IPR036890">
    <property type="entry name" value="HATPase_C_sf"/>
</dbReference>
<dbReference type="EMBL" id="ML170211">
    <property type="protein sequence ID" value="TDL18204.1"/>
    <property type="molecule type" value="Genomic_DNA"/>
</dbReference>
<dbReference type="AlphaFoldDB" id="A0A4Y7PS50"/>
<dbReference type="InterPro" id="IPR038973">
    <property type="entry name" value="MutL/Mlh/Pms-like"/>
</dbReference>
<evidence type="ECO:0000256" key="3">
    <source>
        <dbReference type="ARBA" id="ARBA00070941"/>
    </source>
</evidence>
<evidence type="ECO:0000313" key="8">
    <source>
        <dbReference type="Proteomes" id="UP000294933"/>
    </source>
</evidence>
<evidence type="ECO:0000256" key="2">
    <source>
        <dbReference type="ARBA" id="ARBA00022763"/>
    </source>
</evidence>
<feature type="compositionally biased region" description="Basic and acidic residues" evidence="4">
    <location>
        <begin position="580"/>
        <end position="602"/>
    </location>
</feature>
<evidence type="ECO:0000259" key="6">
    <source>
        <dbReference type="SMART" id="SM01340"/>
    </source>
</evidence>
<gene>
    <name evidence="7" type="ORF">BD410DRAFT_793518</name>
</gene>
<feature type="compositionally biased region" description="Polar residues" evidence="4">
    <location>
        <begin position="487"/>
        <end position="512"/>
    </location>
</feature>
<feature type="region of interest" description="Disordered" evidence="4">
    <location>
        <begin position="409"/>
        <end position="428"/>
    </location>
</feature>
<dbReference type="InterPro" id="IPR002099">
    <property type="entry name" value="MutL/Mlh/PMS"/>
</dbReference>
<dbReference type="CDD" id="cd16926">
    <property type="entry name" value="HATPase_MutL-MLH-PMS-like"/>
    <property type="match status" value="1"/>
</dbReference>
<feature type="region of interest" description="Disordered" evidence="4">
    <location>
        <begin position="433"/>
        <end position="602"/>
    </location>
</feature>
<dbReference type="Pfam" id="PF01119">
    <property type="entry name" value="DNA_mis_repair"/>
    <property type="match status" value="1"/>
</dbReference>
<dbReference type="GO" id="GO:0032389">
    <property type="term" value="C:MutLalpha complex"/>
    <property type="evidence" value="ECO:0007669"/>
    <property type="project" value="TreeGrafter"/>
</dbReference>
<dbReference type="Gene3D" id="3.30.565.10">
    <property type="entry name" value="Histidine kinase-like ATPase, C-terminal domain"/>
    <property type="match status" value="1"/>
</dbReference>
<accession>A0A4Y7PS50</accession>
<keyword evidence="8" id="KW-1185">Reference proteome</keyword>
<dbReference type="SMART" id="SM00853">
    <property type="entry name" value="MutL_C"/>
    <property type="match status" value="1"/>
</dbReference>